<evidence type="ECO:0000256" key="1">
    <source>
        <dbReference type="SAM" id="MobiDB-lite"/>
    </source>
</evidence>
<accession>A0A0N1IMJ5</accession>
<dbReference type="CDD" id="cd00171">
    <property type="entry name" value="Sec7"/>
    <property type="match status" value="1"/>
</dbReference>
<sequence>MQSTLTDSSETDRQVVLIHVNNILLAMRTSNRLHRRKGGYDSETEGKEYAAMHSLVELQQHLFAGAVPVPGPTSSVSPVRQHNDCLTASSLNACVGGAASNSVNRPASSPFPNSQMLPLGSSAAHYEVSELAILSAFANVCRSPSTSTVVTGVALAALVDMLDLPCSFISTYGIHTAIEAASDTCAEVHDNGSHEVLLSRIFNVYVAALNHPAAAMAEGEVYVRAIGRMMVLATLPEATQLLKRTVEKNMRSIVMTLFRRLLYPRNDPAEQEAVVMASTVVLQCISRLISGEVASFDTDGNEVATSTVARPESLRSVTGASSSDWRESETERSVALVQLEGLVLAQDCLLLLRCSLHRPECAPLLDAVQNQLCRSLLIAGLGTSRSVMLVQVLRTVHLVMHSASEYLIPQIYNFIRVLHLNPLEVLTSELSDAGVGDPGGSPSGTSSPLGKVSPASPASAASGIAFTRLSQMQLQQKQERRNILLDSLAEFCSDPRFGSFCFINYDLSWRYSSLLPHLCQVLVNHAYPMSREDEALDRWGRGSGAGGDGADGGGSGGGGDGCSGGFPRNKAVRSPGCGANGSGGAGGGRTSTGVLLQCMQLTALVAATNMVSGVALRAIDAGASLAAEQSPSSFNELCHLTQHVMKEKETLNQFAALFEESPVKKGIPFLLQSAVLVPRGTEAQASMKHRTQLVVAEPAGGREIGEALYRLSIILNKRVLGDYIGDQGRDKAETGSVSAGEDGGAAPPFSVRFFAEQLNGFIRQFCFHQKPLLTAIREMVYLLCLPGESQKIDRVMESFAKHWYEQNLARLPNGEVLKDENINPFHSESGAFVLSFAIIMLNTDQHSGKVAHQMKKDDFIKMNRGIDDGKDVPAEYLGRVYDDVRQHEVVMADMMDRGFANDTTWRLEMRPCTSFLQIALSDGSATVQESAAAVESLASLSAREPIGAPVSELNAVVRTFDQFLFQSLWKRSLLMFDGMLESSVDEVSQATVAREKSLAEAVADVQRHMPVEMSVLQSSLRGVSMLARAAHSFGFPAIADQCLLGLLQHVAMNLSNADEAVRHLYRSVPKMLCLTEVFALLADIHSSLKDSWVPLARLILDMQLMGLFVDHSEAAALQGRKSHDRPGNEIGEALANDSDGCQANKDGKAGSSGFVAILLQDPGICANVFAPLTSAAAGKKRRGDRGWFSSLFGSDETPHISEAELSELQAAQQRIRSCIPDMRRMLSLLRVVAADPEHGSRCVMSLCAACSIGTAPVVNRSDAHGKDQNVHTHDRVRADRISEAAAYAASYELALICAVVGGASTPDVLQPEHLAPLTARISCLLAEVGAFLSDTRAGDNVRHYWFSVGSRVVEAALQLMAAHWRGHAGAMALVQLWTCWMRAPAVVFTAVVAQQVASFLYHAVVVDGAQAEAVGKGEAVALRSKQWHMEQDVPWSSGSEVLVLLAPFATHAAAVSDVTVHRQITSILLFVVRQGDYSVVEDTESIVSLCLSFSIWAREASDGSTRGRRGKSGPATAATGFPSGASVSEILGLCGRNVLIQHAGNGLEEKRGNGGPDGTVSNADSWYSQWLFVLRSLGAVALCSPESRDSSEALLCLQRALLDSEARNLPASAVVAVYRDILIPLTERLCVPKAKVQTGLRWSSTVASSKGDDAGSASGEGSGGNDDCSKRGMVGSLFTALLAPPSNSNAEDAAVDTMTTSGTGSASPAHLSSAQTLLVSTEVKCRLLSLVPKVLLRYTAVLTYNQDALVSLWRQILGTLYAVYSAYPPNSYSADGVQDEAMLVQEAVEETVKNMVYVMAATWKDSEVALQFTEQTSALWAVIGHLVQPFPFSGQLIEFMASEKLFRSSPRELALPTVTS</sequence>
<dbReference type="GO" id="GO:0005085">
    <property type="term" value="F:guanyl-nucleotide exchange factor activity"/>
    <property type="evidence" value="ECO:0007669"/>
    <property type="project" value="InterPro"/>
</dbReference>
<evidence type="ECO:0000313" key="4">
    <source>
        <dbReference type="Proteomes" id="UP000038009"/>
    </source>
</evidence>
<gene>
    <name evidence="3" type="ORF">ABL78_0425</name>
</gene>
<feature type="compositionally biased region" description="Low complexity" evidence="1">
    <location>
        <begin position="443"/>
        <end position="456"/>
    </location>
</feature>
<dbReference type="GO" id="GO:0016192">
    <property type="term" value="P:vesicle-mediated transport"/>
    <property type="evidence" value="ECO:0007669"/>
    <property type="project" value="UniProtKB-ARBA"/>
</dbReference>
<dbReference type="Proteomes" id="UP000038009">
    <property type="component" value="Unassembled WGS sequence"/>
</dbReference>
<reference evidence="3 4" key="1">
    <citation type="journal article" date="2015" name="PLoS Pathog.">
        <title>Leptomonas seymouri: Adaptations to the Dixenous Life Cycle Analyzed by Genome Sequencing, Transcriptome Profiling and Co-infection with Leishmania donovani.</title>
        <authorList>
            <person name="Kraeva N."/>
            <person name="Butenko A."/>
            <person name="Hlavacova J."/>
            <person name="Kostygov A."/>
            <person name="Myskova J."/>
            <person name="Grybchuk D."/>
            <person name="Lestinova T."/>
            <person name="Votypka J."/>
            <person name="Volf P."/>
            <person name="Opperdoes F."/>
            <person name="Flegontov P."/>
            <person name="Lukes J."/>
            <person name="Yurchenko V."/>
        </authorList>
    </citation>
    <scope>NUCLEOTIDE SEQUENCE [LARGE SCALE GENOMIC DNA]</scope>
    <source>
        <strain evidence="3 4">ATCC 30220</strain>
    </source>
</reference>
<dbReference type="VEuPathDB" id="TriTrypDB:Lsey_0005_0580"/>
<feature type="domain" description="SEC7" evidence="2">
    <location>
        <begin position="664"/>
        <end position="887"/>
    </location>
</feature>
<dbReference type="Gene3D" id="1.10.1000.11">
    <property type="entry name" value="Arf Nucleotide-binding Site Opener,domain 2"/>
    <property type="match status" value="1"/>
</dbReference>
<comment type="caution">
    <text evidence="3">The sequence shown here is derived from an EMBL/GenBank/DDBJ whole genome shotgun (WGS) entry which is preliminary data.</text>
</comment>
<dbReference type="SMART" id="SM00222">
    <property type="entry name" value="Sec7"/>
    <property type="match status" value="1"/>
</dbReference>
<evidence type="ECO:0000313" key="3">
    <source>
        <dbReference type="EMBL" id="KPI90495.1"/>
    </source>
</evidence>
<feature type="compositionally biased region" description="Gly residues" evidence="1">
    <location>
        <begin position="541"/>
        <end position="564"/>
    </location>
</feature>
<dbReference type="Pfam" id="PF01369">
    <property type="entry name" value="Sec7"/>
    <property type="match status" value="1"/>
</dbReference>
<dbReference type="PANTHER" id="PTHR10663">
    <property type="entry name" value="GUANYL-NUCLEOTIDE EXCHANGE FACTOR"/>
    <property type="match status" value="1"/>
</dbReference>
<dbReference type="PROSITE" id="PS50190">
    <property type="entry name" value="SEC7"/>
    <property type="match status" value="1"/>
</dbReference>
<dbReference type="GO" id="GO:0032012">
    <property type="term" value="P:regulation of ARF protein signal transduction"/>
    <property type="evidence" value="ECO:0007669"/>
    <property type="project" value="InterPro"/>
</dbReference>
<dbReference type="SUPFAM" id="SSF48425">
    <property type="entry name" value="Sec7 domain"/>
    <property type="match status" value="1"/>
</dbReference>
<proteinExistence type="predicted"/>
<dbReference type="OMA" id="IPQIYNF"/>
<evidence type="ECO:0000259" key="2">
    <source>
        <dbReference type="PROSITE" id="PS50190"/>
    </source>
</evidence>
<organism evidence="3 4">
    <name type="scientific">Leptomonas seymouri</name>
    <dbReference type="NCBI Taxonomy" id="5684"/>
    <lineage>
        <taxon>Eukaryota</taxon>
        <taxon>Discoba</taxon>
        <taxon>Euglenozoa</taxon>
        <taxon>Kinetoplastea</taxon>
        <taxon>Metakinetoplastina</taxon>
        <taxon>Trypanosomatida</taxon>
        <taxon>Trypanosomatidae</taxon>
        <taxon>Leishmaniinae</taxon>
        <taxon>Leptomonas</taxon>
    </lineage>
</organism>
<feature type="region of interest" description="Disordered" evidence="1">
    <location>
        <begin position="1646"/>
        <end position="1666"/>
    </location>
</feature>
<name>A0A0N1IMJ5_LEPSE</name>
<dbReference type="OrthoDB" id="430364at2759"/>
<keyword evidence="4" id="KW-1185">Reference proteome</keyword>
<dbReference type="InterPro" id="IPR023394">
    <property type="entry name" value="Sec7_C_sf"/>
</dbReference>
<dbReference type="GO" id="GO:0005737">
    <property type="term" value="C:cytoplasm"/>
    <property type="evidence" value="ECO:0007669"/>
    <property type="project" value="UniProtKB-ARBA"/>
</dbReference>
<dbReference type="InterPro" id="IPR035999">
    <property type="entry name" value="Sec7_dom_sf"/>
</dbReference>
<feature type="region of interest" description="Disordered" evidence="1">
    <location>
        <begin position="434"/>
        <end position="456"/>
    </location>
</feature>
<dbReference type="PANTHER" id="PTHR10663:SF388">
    <property type="entry name" value="GOLGI-SPECIFIC BREFELDIN A-RESISTANCE GUANINE NUCLEOTIDE EXCHANGE FACTOR 1"/>
    <property type="match status" value="1"/>
</dbReference>
<dbReference type="EMBL" id="LJSK01000005">
    <property type="protein sequence ID" value="KPI90495.1"/>
    <property type="molecule type" value="Genomic_DNA"/>
</dbReference>
<dbReference type="InterPro" id="IPR000904">
    <property type="entry name" value="Sec7_dom"/>
</dbReference>
<dbReference type="GO" id="GO:0012505">
    <property type="term" value="C:endomembrane system"/>
    <property type="evidence" value="ECO:0007669"/>
    <property type="project" value="UniProtKB-ARBA"/>
</dbReference>
<protein>
    <recommendedName>
        <fullName evidence="2">SEC7 domain-containing protein</fullName>
    </recommendedName>
</protein>
<feature type="region of interest" description="Disordered" evidence="1">
    <location>
        <begin position="538"/>
        <end position="565"/>
    </location>
</feature>